<sequence length="111" mass="13358">MNRLYQTVKETNRWEHPVARELRFIRVYLIILIIVIAFWDREKTVEITDHGSDPILNTSNMTQVGEYTFAYKDESNQIKIFKFNPDTNEIKLIKEFYANEYELHTINNSNR</sequence>
<keyword evidence="1" id="KW-0812">Transmembrane</keyword>
<gene>
    <name evidence="2" type="ORF">U2F49_21310</name>
</gene>
<dbReference type="InterPro" id="IPR025448">
    <property type="entry name" value="YmzC-like"/>
</dbReference>
<evidence type="ECO:0000313" key="3">
    <source>
        <dbReference type="Proteomes" id="UP001292252"/>
    </source>
</evidence>
<proteinExistence type="predicted"/>
<keyword evidence="1" id="KW-1133">Transmembrane helix</keyword>
<protein>
    <submittedName>
        <fullName evidence="2">YmzC family protein</fullName>
    </submittedName>
</protein>
<dbReference type="Proteomes" id="UP001292252">
    <property type="component" value="Unassembled WGS sequence"/>
</dbReference>
<reference evidence="2" key="1">
    <citation type="submission" date="2023-12" db="EMBL/GenBank/DDBJ databases">
        <title>Genome sequence of Bacillus thuringiensis strain SS10.</title>
        <authorList>
            <person name="Rouis S."/>
        </authorList>
    </citation>
    <scope>NUCLEOTIDE SEQUENCE</scope>
    <source>
        <strain evidence="2">SS10</strain>
    </source>
</reference>
<name>A0AAW9JJI5_BACTU</name>
<comment type="caution">
    <text evidence="2">The sequence shown here is derived from an EMBL/GenBank/DDBJ whole genome shotgun (WGS) entry which is preliminary data.</text>
</comment>
<organism evidence="2 3">
    <name type="scientific">Bacillus thuringiensis</name>
    <dbReference type="NCBI Taxonomy" id="1428"/>
    <lineage>
        <taxon>Bacteria</taxon>
        <taxon>Bacillati</taxon>
        <taxon>Bacillota</taxon>
        <taxon>Bacilli</taxon>
        <taxon>Bacillales</taxon>
        <taxon>Bacillaceae</taxon>
        <taxon>Bacillus</taxon>
        <taxon>Bacillus cereus group</taxon>
    </lineage>
</organism>
<dbReference type="EMBL" id="JAXOTW010000014">
    <property type="protein sequence ID" value="MDZ5478784.1"/>
    <property type="molecule type" value="Genomic_DNA"/>
</dbReference>
<evidence type="ECO:0000313" key="2">
    <source>
        <dbReference type="EMBL" id="MDZ5478784.1"/>
    </source>
</evidence>
<feature type="transmembrane region" description="Helical" evidence="1">
    <location>
        <begin position="21"/>
        <end position="39"/>
    </location>
</feature>
<dbReference type="Pfam" id="PF14157">
    <property type="entry name" value="YmzC"/>
    <property type="match status" value="1"/>
</dbReference>
<evidence type="ECO:0000256" key="1">
    <source>
        <dbReference type="SAM" id="Phobius"/>
    </source>
</evidence>
<dbReference type="RefSeq" id="WP_322471242.1">
    <property type="nucleotide sequence ID" value="NZ_JAXOTW010000014.1"/>
</dbReference>
<dbReference type="AlphaFoldDB" id="A0AAW9JJI5"/>
<accession>A0AAW9JJI5</accession>
<keyword evidence="1" id="KW-0472">Membrane</keyword>